<protein>
    <submittedName>
        <fullName evidence="1">Uncharacterized protein</fullName>
    </submittedName>
</protein>
<dbReference type="Proteomes" id="UP001500074">
    <property type="component" value="Unassembled WGS sequence"/>
</dbReference>
<organism evidence="1 2">
    <name type="scientific">Modicisalibacter zincidurans</name>
    <dbReference type="NCBI Taxonomy" id="1178777"/>
    <lineage>
        <taxon>Bacteria</taxon>
        <taxon>Pseudomonadati</taxon>
        <taxon>Pseudomonadota</taxon>
        <taxon>Gammaproteobacteria</taxon>
        <taxon>Oceanospirillales</taxon>
        <taxon>Halomonadaceae</taxon>
        <taxon>Modicisalibacter</taxon>
    </lineage>
</organism>
<comment type="caution">
    <text evidence="1">The sequence shown here is derived from an EMBL/GenBank/DDBJ whole genome shotgun (WGS) entry which is preliminary data.</text>
</comment>
<gene>
    <name evidence="1" type="ORF">GCM10023342_20790</name>
</gene>
<reference evidence="2" key="1">
    <citation type="journal article" date="2019" name="Int. J. Syst. Evol. Microbiol.">
        <title>The Global Catalogue of Microorganisms (GCM) 10K type strain sequencing project: providing services to taxonomists for standard genome sequencing and annotation.</title>
        <authorList>
            <consortium name="The Broad Institute Genomics Platform"/>
            <consortium name="The Broad Institute Genome Sequencing Center for Infectious Disease"/>
            <person name="Wu L."/>
            <person name="Ma J."/>
        </authorList>
    </citation>
    <scope>NUCLEOTIDE SEQUENCE [LARGE SCALE GENOMIC DNA]</scope>
    <source>
        <strain evidence="2">JCM 18472</strain>
    </source>
</reference>
<evidence type="ECO:0000313" key="2">
    <source>
        <dbReference type="Proteomes" id="UP001500074"/>
    </source>
</evidence>
<keyword evidence="2" id="KW-1185">Reference proteome</keyword>
<sequence length="77" mass="8595">MTSNDLSEDFRMPVACPKCGSHLMRVSEVHNPDDKVFCASCNTYICLYHEAQKIMKKGPGSESEALLEKAVNADHKH</sequence>
<accession>A0ABP9RF66</accession>
<dbReference type="EMBL" id="BAABKI010000020">
    <property type="protein sequence ID" value="GAA5176076.1"/>
    <property type="molecule type" value="Genomic_DNA"/>
</dbReference>
<evidence type="ECO:0000313" key="1">
    <source>
        <dbReference type="EMBL" id="GAA5176076.1"/>
    </source>
</evidence>
<dbReference type="RefSeq" id="WP_031382734.1">
    <property type="nucleotide sequence ID" value="NZ_BAABKI010000020.1"/>
</dbReference>
<proteinExistence type="predicted"/>
<name>A0ABP9RF66_9GAMM</name>